<evidence type="ECO:0000313" key="3">
    <source>
        <dbReference type="Proteomes" id="UP000703269"/>
    </source>
</evidence>
<dbReference type="OrthoDB" id="3224585at2759"/>
<evidence type="ECO:0000313" key="2">
    <source>
        <dbReference type="EMBL" id="GJE88824.1"/>
    </source>
</evidence>
<keyword evidence="3" id="KW-1185">Reference proteome</keyword>
<reference evidence="2 3" key="1">
    <citation type="submission" date="2021-08" db="EMBL/GenBank/DDBJ databases">
        <title>Draft Genome Sequence of Phanerochaete sordida strain YK-624.</title>
        <authorList>
            <person name="Mori T."/>
            <person name="Dohra H."/>
            <person name="Suzuki T."/>
            <person name="Kawagishi H."/>
            <person name="Hirai H."/>
        </authorList>
    </citation>
    <scope>NUCLEOTIDE SEQUENCE [LARGE SCALE GENOMIC DNA]</scope>
    <source>
        <strain evidence="2 3">YK-624</strain>
    </source>
</reference>
<evidence type="ECO:0000256" key="1">
    <source>
        <dbReference type="SAM" id="MobiDB-lite"/>
    </source>
</evidence>
<protein>
    <submittedName>
        <fullName evidence="2">Uncharacterized protein</fullName>
    </submittedName>
</protein>
<feature type="compositionally biased region" description="Basic and acidic residues" evidence="1">
    <location>
        <begin position="1"/>
        <end position="14"/>
    </location>
</feature>
<feature type="compositionally biased region" description="Polar residues" evidence="1">
    <location>
        <begin position="94"/>
        <end position="115"/>
    </location>
</feature>
<name>A0A9P3LBR7_9APHY</name>
<dbReference type="AlphaFoldDB" id="A0A9P3LBR7"/>
<gene>
    <name evidence="2" type="ORF">PsYK624_049110</name>
</gene>
<organism evidence="2 3">
    <name type="scientific">Phanerochaete sordida</name>
    <dbReference type="NCBI Taxonomy" id="48140"/>
    <lineage>
        <taxon>Eukaryota</taxon>
        <taxon>Fungi</taxon>
        <taxon>Dikarya</taxon>
        <taxon>Basidiomycota</taxon>
        <taxon>Agaricomycotina</taxon>
        <taxon>Agaricomycetes</taxon>
        <taxon>Polyporales</taxon>
        <taxon>Phanerochaetaceae</taxon>
        <taxon>Phanerochaete</taxon>
    </lineage>
</organism>
<proteinExistence type="predicted"/>
<sequence>MSGKIRRSDLRGDSDTTVTDDTLTFKKAYQTVGRPPVVENINEQYAQDPPRNEPLETSSERKTLGKKWGAYDEDLEQAPKEQVLGDQPGGRTQKWAQMSDMAQESSVHPNSSGDA</sequence>
<dbReference type="EMBL" id="BPQB01000010">
    <property type="protein sequence ID" value="GJE88824.1"/>
    <property type="molecule type" value="Genomic_DNA"/>
</dbReference>
<dbReference type="Proteomes" id="UP000703269">
    <property type="component" value="Unassembled WGS sequence"/>
</dbReference>
<feature type="region of interest" description="Disordered" evidence="1">
    <location>
        <begin position="1"/>
        <end position="115"/>
    </location>
</feature>
<comment type="caution">
    <text evidence="2">The sequence shown here is derived from an EMBL/GenBank/DDBJ whole genome shotgun (WGS) entry which is preliminary data.</text>
</comment>
<accession>A0A9P3LBR7</accession>
<feature type="compositionally biased region" description="Basic and acidic residues" evidence="1">
    <location>
        <begin position="50"/>
        <end position="63"/>
    </location>
</feature>